<dbReference type="InterPro" id="IPR050584">
    <property type="entry name" value="Cholesterol_7-desaturase"/>
</dbReference>
<organism evidence="7 8">
    <name type="scientific">Naumannella halotolerans</name>
    <dbReference type="NCBI Taxonomy" id="993414"/>
    <lineage>
        <taxon>Bacteria</taxon>
        <taxon>Bacillati</taxon>
        <taxon>Actinomycetota</taxon>
        <taxon>Actinomycetes</taxon>
        <taxon>Propionibacteriales</taxon>
        <taxon>Propionibacteriaceae</taxon>
        <taxon>Naumannella</taxon>
    </lineage>
</organism>
<dbReference type="RefSeq" id="WP_133754790.1">
    <property type="nucleotide sequence ID" value="NZ_CP171129.1"/>
</dbReference>
<evidence type="ECO:0000256" key="3">
    <source>
        <dbReference type="ARBA" id="ARBA00023002"/>
    </source>
</evidence>
<keyword evidence="4" id="KW-0408">Iron</keyword>
<dbReference type="SUPFAM" id="SSF50022">
    <property type="entry name" value="ISP domain"/>
    <property type="match status" value="1"/>
</dbReference>
<dbReference type="Pfam" id="PF00355">
    <property type="entry name" value="Rieske"/>
    <property type="match status" value="1"/>
</dbReference>
<evidence type="ECO:0000256" key="1">
    <source>
        <dbReference type="ARBA" id="ARBA00022714"/>
    </source>
</evidence>
<dbReference type="GO" id="GO:0051537">
    <property type="term" value="F:2 iron, 2 sulfur cluster binding"/>
    <property type="evidence" value="ECO:0007669"/>
    <property type="project" value="UniProtKB-KW"/>
</dbReference>
<dbReference type="PANTHER" id="PTHR21266:SF60">
    <property type="entry name" value="3-KETOSTEROID-9-ALPHA-MONOOXYGENASE, OXYGENASE COMPONENT"/>
    <property type="match status" value="1"/>
</dbReference>
<dbReference type="GO" id="GO:0046872">
    <property type="term" value="F:metal ion binding"/>
    <property type="evidence" value="ECO:0007669"/>
    <property type="project" value="UniProtKB-KW"/>
</dbReference>
<keyword evidence="3" id="KW-0560">Oxidoreductase</keyword>
<dbReference type="Pfam" id="PF19299">
    <property type="entry name" value="DUF5914"/>
    <property type="match status" value="1"/>
</dbReference>
<dbReference type="AlphaFoldDB" id="A0A4V3ENN6"/>
<evidence type="ECO:0000259" key="6">
    <source>
        <dbReference type="PROSITE" id="PS51296"/>
    </source>
</evidence>
<protein>
    <submittedName>
        <fullName evidence="7">Rieske-like 2Fe-2S protein</fullName>
    </submittedName>
</protein>
<reference evidence="7 8" key="1">
    <citation type="submission" date="2019-03" db="EMBL/GenBank/DDBJ databases">
        <title>Genomic Encyclopedia of Archaeal and Bacterial Type Strains, Phase II (KMG-II): from individual species to whole genera.</title>
        <authorList>
            <person name="Goeker M."/>
        </authorList>
    </citation>
    <scope>NUCLEOTIDE SEQUENCE [LARGE SCALE GENOMIC DNA]</scope>
    <source>
        <strain evidence="7 8">DSM 24323</strain>
    </source>
</reference>
<dbReference type="Gene3D" id="2.102.10.10">
    <property type="entry name" value="Rieske [2Fe-2S] iron-sulphur domain"/>
    <property type="match status" value="1"/>
</dbReference>
<keyword evidence="1" id="KW-0001">2Fe-2S</keyword>
<dbReference type="GO" id="GO:0016705">
    <property type="term" value="F:oxidoreductase activity, acting on paired donors, with incorporation or reduction of molecular oxygen"/>
    <property type="evidence" value="ECO:0007669"/>
    <property type="project" value="UniProtKB-ARBA"/>
</dbReference>
<dbReference type="EMBL" id="SOAW01000001">
    <property type="protein sequence ID" value="TDT34418.1"/>
    <property type="molecule type" value="Genomic_DNA"/>
</dbReference>
<evidence type="ECO:0000313" key="8">
    <source>
        <dbReference type="Proteomes" id="UP000295371"/>
    </source>
</evidence>
<evidence type="ECO:0000256" key="4">
    <source>
        <dbReference type="ARBA" id="ARBA00023004"/>
    </source>
</evidence>
<evidence type="ECO:0000313" key="7">
    <source>
        <dbReference type="EMBL" id="TDT34418.1"/>
    </source>
</evidence>
<dbReference type="InterPro" id="IPR017941">
    <property type="entry name" value="Rieske_2Fe-2S"/>
</dbReference>
<keyword evidence="8" id="KW-1185">Reference proteome</keyword>
<dbReference type="PANTHER" id="PTHR21266">
    <property type="entry name" value="IRON-SULFUR DOMAIN CONTAINING PROTEIN"/>
    <property type="match status" value="1"/>
</dbReference>
<dbReference type="GO" id="GO:0004497">
    <property type="term" value="F:monooxygenase activity"/>
    <property type="evidence" value="ECO:0007669"/>
    <property type="project" value="UniProtKB-ARBA"/>
</dbReference>
<proteinExistence type="predicted"/>
<dbReference type="InterPro" id="IPR036922">
    <property type="entry name" value="Rieske_2Fe-2S_sf"/>
</dbReference>
<gene>
    <name evidence="7" type="ORF">CLV29_2084</name>
</gene>
<dbReference type="Proteomes" id="UP000295371">
    <property type="component" value="Unassembled WGS sequence"/>
</dbReference>
<feature type="domain" description="Rieske" evidence="6">
    <location>
        <begin position="58"/>
        <end position="146"/>
    </location>
</feature>
<comment type="caution">
    <text evidence="7">The sequence shown here is derived from an EMBL/GenBank/DDBJ whole genome shotgun (WGS) entry which is preliminary data.</text>
</comment>
<sequence length="341" mass="37910">MSEHGRLARLQQEVHRRTPIRYLPEDSLDRIRPTWQQARIGRIERALRRAKQGDPGGWHVVGSSASLPTAESITRTVAGQELVLWRADGRVHAGPGSCPHMGALLDRCPVFDGVLHCRWHGMQLPPEGIGAWRTLPAVDDGVLLWVRLPTPGEELSAEPTITPRPPLDRAISAVAARALVCEPDDVVANRLDPWHGAWFHPYAFSDLTVDESASDDEVLTVDVTFRLSRTWGVPVTAEFRCPDARTIVMTIVRGEGAGSVVETHATFLGLDSQGLPRTMMTEATIAHSDRPGFSLGRAMSGVIKPLMRRTALQLWVDDGEYAERRYEIRHRQQVRQESGSR</sequence>
<accession>A0A4V3ENN6</accession>
<dbReference type="InterPro" id="IPR045612">
    <property type="entry name" value="DUF5914"/>
</dbReference>
<dbReference type="OrthoDB" id="9807580at2"/>
<keyword evidence="2" id="KW-0479">Metal-binding</keyword>
<evidence type="ECO:0000256" key="2">
    <source>
        <dbReference type="ARBA" id="ARBA00022723"/>
    </source>
</evidence>
<name>A0A4V3ENN6_9ACTN</name>
<evidence type="ECO:0000256" key="5">
    <source>
        <dbReference type="ARBA" id="ARBA00023014"/>
    </source>
</evidence>
<keyword evidence="5" id="KW-0411">Iron-sulfur</keyword>
<dbReference type="PROSITE" id="PS51296">
    <property type="entry name" value="RIESKE"/>
    <property type="match status" value="1"/>
</dbReference>